<keyword evidence="19" id="KW-1185">Reference proteome</keyword>
<dbReference type="OrthoDB" id="9789468at2"/>
<dbReference type="PROSITE" id="PS50902">
    <property type="entry name" value="FLAVODOXIN_LIKE"/>
    <property type="match status" value="1"/>
</dbReference>
<dbReference type="Gene3D" id="3.40.50.360">
    <property type="match status" value="1"/>
</dbReference>
<dbReference type="GO" id="GO:0005506">
    <property type="term" value="F:iron ion binding"/>
    <property type="evidence" value="ECO:0007669"/>
    <property type="project" value="UniProtKB-UniRule"/>
</dbReference>
<keyword evidence="10 13" id="KW-0408">Iron</keyword>
<feature type="region of interest" description="Disordered" evidence="15">
    <location>
        <begin position="459"/>
        <end position="483"/>
    </location>
</feature>
<keyword evidence="5 13" id="KW-0288">FMN</keyword>
<dbReference type="PRINTS" id="PR00371">
    <property type="entry name" value="FPNCR"/>
</dbReference>
<dbReference type="SUPFAM" id="SSF52218">
    <property type="entry name" value="Flavoproteins"/>
    <property type="match status" value="1"/>
</dbReference>
<evidence type="ECO:0000256" key="4">
    <source>
        <dbReference type="ARBA" id="ARBA00022630"/>
    </source>
</evidence>
<comment type="catalytic activity">
    <reaction evidence="12 13">
        <text>2 oxidized [cytochrome P450] + NADPH = 2 reduced [cytochrome P450] + NADP(+) + H(+)</text>
        <dbReference type="Rhea" id="RHEA:24040"/>
        <dbReference type="Rhea" id="RHEA-COMP:14627"/>
        <dbReference type="Rhea" id="RHEA-COMP:14628"/>
        <dbReference type="ChEBI" id="CHEBI:15378"/>
        <dbReference type="ChEBI" id="CHEBI:55376"/>
        <dbReference type="ChEBI" id="CHEBI:57783"/>
        <dbReference type="ChEBI" id="CHEBI:58349"/>
        <dbReference type="ChEBI" id="CHEBI:60344"/>
        <dbReference type="EC" id="1.6.2.4"/>
    </reaction>
</comment>
<dbReference type="Gene3D" id="1.10.630.10">
    <property type="entry name" value="Cytochrome P450"/>
    <property type="match status" value="1"/>
</dbReference>
<evidence type="ECO:0000256" key="10">
    <source>
        <dbReference type="ARBA" id="ARBA00023004"/>
    </source>
</evidence>
<dbReference type="EMBL" id="WMIB01000001">
    <property type="protein sequence ID" value="MTH52292.1"/>
    <property type="molecule type" value="Genomic_DNA"/>
</dbReference>
<dbReference type="GO" id="GO:0010181">
    <property type="term" value="F:FMN binding"/>
    <property type="evidence" value="ECO:0007669"/>
    <property type="project" value="UniProtKB-UniRule"/>
</dbReference>
<dbReference type="PANTHER" id="PTHR19384:SF17">
    <property type="entry name" value="NADPH--CYTOCHROME P450 REDUCTASE"/>
    <property type="match status" value="1"/>
</dbReference>
<dbReference type="EC" id="1.6.2.4" evidence="13"/>
<dbReference type="EC" id="1.14.14.1" evidence="13"/>
<evidence type="ECO:0000256" key="9">
    <source>
        <dbReference type="ARBA" id="ARBA00023002"/>
    </source>
</evidence>
<evidence type="ECO:0000313" key="18">
    <source>
        <dbReference type="EMBL" id="MTH52292.1"/>
    </source>
</evidence>
<dbReference type="Pfam" id="PF00067">
    <property type="entry name" value="p450"/>
    <property type="match status" value="1"/>
</dbReference>
<organism evidence="18 19">
    <name type="scientific">Metabacillus mangrovi</name>
    <dbReference type="NCBI Taxonomy" id="1491830"/>
    <lineage>
        <taxon>Bacteria</taxon>
        <taxon>Bacillati</taxon>
        <taxon>Bacillota</taxon>
        <taxon>Bacilli</taxon>
        <taxon>Bacillales</taxon>
        <taxon>Bacillaceae</taxon>
        <taxon>Metabacillus</taxon>
    </lineage>
</organism>
<dbReference type="InterPro" id="IPR001128">
    <property type="entry name" value="Cyt_P450"/>
</dbReference>
<dbReference type="InterPro" id="IPR001709">
    <property type="entry name" value="Flavoprot_Pyr_Nucl_cyt_Rdtase"/>
</dbReference>
<dbReference type="GO" id="GO:0070330">
    <property type="term" value="F:aromatase activity"/>
    <property type="evidence" value="ECO:0007669"/>
    <property type="project" value="UniProtKB-UniRule"/>
</dbReference>
<evidence type="ECO:0000259" key="17">
    <source>
        <dbReference type="PROSITE" id="PS51384"/>
    </source>
</evidence>
<evidence type="ECO:0000256" key="5">
    <source>
        <dbReference type="ARBA" id="ARBA00022643"/>
    </source>
</evidence>
<comment type="catalytic activity">
    <reaction evidence="13">
        <text>an organic molecule + reduced [NADPH--hemoprotein reductase] + O2 = an alcohol + oxidized [NADPH--hemoprotein reductase] + H2O + H(+)</text>
        <dbReference type="Rhea" id="RHEA:17149"/>
        <dbReference type="Rhea" id="RHEA-COMP:11964"/>
        <dbReference type="Rhea" id="RHEA-COMP:11965"/>
        <dbReference type="ChEBI" id="CHEBI:15377"/>
        <dbReference type="ChEBI" id="CHEBI:15378"/>
        <dbReference type="ChEBI" id="CHEBI:15379"/>
        <dbReference type="ChEBI" id="CHEBI:30879"/>
        <dbReference type="ChEBI" id="CHEBI:57618"/>
        <dbReference type="ChEBI" id="CHEBI:58210"/>
        <dbReference type="ChEBI" id="CHEBI:142491"/>
        <dbReference type="EC" id="1.14.14.1"/>
    </reaction>
</comment>
<evidence type="ECO:0000259" key="16">
    <source>
        <dbReference type="PROSITE" id="PS50902"/>
    </source>
</evidence>
<dbReference type="InterPro" id="IPR008254">
    <property type="entry name" value="Flavodoxin/NO_synth"/>
</dbReference>
<feature type="domain" description="Flavodoxin-like" evidence="16">
    <location>
        <begin position="489"/>
        <end position="627"/>
    </location>
</feature>
<dbReference type="SUPFAM" id="SSF48264">
    <property type="entry name" value="Cytochrome P450"/>
    <property type="match status" value="1"/>
</dbReference>
<evidence type="ECO:0000256" key="6">
    <source>
        <dbReference type="ARBA" id="ARBA00022723"/>
    </source>
</evidence>
<keyword evidence="11 13" id="KW-0503">Monooxygenase</keyword>
<keyword evidence="2 13" id="KW-0813">Transport</keyword>
<dbReference type="Gene3D" id="2.40.30.10">
    <property type="entry name" value="Translation factors"/>
    <property type="match status" value="1"/>
</dbReference>
<accession>A0A7X2S223</accession>
<dbReference type="InterPro" id="IPR017938">
    <property type="entry name" value="Riboflavin_synthase-like_b-brl"/>
</dbReference>
<comment type="function">
    <text evidence="13">Functions as a fatty acid monooxygenase.</text>
</comment>
<dbReference type="Gene3D" id="3.40.50.80">
    <property type="entry name" value="Nucleotide-binding domain of ferredoxin-NADP reductase (FNR) module"/>
    <property type="match status" value="1"/>
</dbReference>
<comment type="cofactor">
    <cofactor evidence="13 14">
        <name>heme</name>
        <dbReference type="ChEBI" id="CHEBI:30413"/>
    </cofactor>
</comment>
<evidence type="ECO:0000256" key="15">
    <source>
        <dbReference type="SAM" id="MobiDB-lite"/>
    </source>
</evidence>
<dbReference type="InterPro" id="IPR001433">
    <property type="entry name" value="OxRdtase_FAD/NAD-bd"/>
</dbReference>
<evidence type="ECO:0000256" key="13">
    <source>
        <dbReference type="PIRNR" id="PIRNR000209"/>
    </source>
</evidence>
<dbReference type="AlphaFoldDB" id="A0A7X2S223"/>
<keyword evidence="6 13" id="KW-0479">Metal-binding</keyword>
<evidence type="ECO:0000256" key="1">
    <source>
        <dbReference type="ARBA" id="ARBA00010018"/>
    </source>
</evidence>
<evidence type="ECO:0000256" key="8">
    <source>
        <dbReference type="ARBA" id="ARBA00022857"/>
    </source>
</evidence>
<dbReference type="InterPro" id="IPR036396">
    <property type="entry name" value="Cyt_P450_sf"/>
</dbReference>
<keyword evidence="9 13" id="KW-0560">Oxidoreductase</keyword>
<evidence type="ECO:0000256" key="7">
    <source>
        <dbReference type="ARBA" id="ARBA00022827"/>
    </source>
</evidence>
<dbReference type="FunFam" id="1.10.630.10:FF:000040">
    <property type="entry name" value="Bifunctional cytochrome P450/NADPH--P450 reductase"/>
    <property type="match status" value="1"/>
</dbReference>
<dbReference type="CDD" id="cd11068">
    <property type="entry name" value="CYP120A1"/>
    <property type="match status" value="1"/>
</dbReference>
<evidence type="ECO:0000256" key="14">
    <source>
        <dbReference type="PIRSR" id="PIRSR000209-1"/>
    </source>
</evidence>
<dbReference type="GO" id="GO:0050660">
    <property type="term" value="F:flavin adenine dinucleotide binding"/>
    <property type="evidence" value="ECO:0007669"/>
    <property type="project" value="TreeGrafter"/>
</dbReference>
<feature type="compositionally biased region" description="Basic and acidic residues" evidence="15">
    <location>
        <begin position="1"/>
        <end position="16"/>
    </location>
</feature>
<dbReference type="InterPro" id="IPR017972">
    <property type="entry name" value="Cyt_P450_CS"/>
</dbReference>
<dbReference type="SUPFAM" id="SSF63380">
    <property type="entry name" value="Riboflavin synthase domain-like"/>
    <property type="match status" value="1"/>
</dbReference>
<comment type="caution">
    <text evidence="18">The sequence shown here is derived from an EMBL/GenBank/DDBJ whole genome shotgun (WGS) entry which is preliminary data.</text>
</comment>
<evidence type="ECO:0000256" key="11">
    <source>
        <dbReference type="ARBA" id="ARBA00023033"/>
    </source>
</evidence>
<dbReference type="PROSITE" id="PS51384">
    <property type="entry name" value="FAD_FR"/>
    <property type="match status" value="1"/>
</dbReference>
<comment type="similarity">
    <text evidence="1 13">In the N-terminal section; belongs to the cytochrome P450 family.</text>
</comment>
<dbReference type="Gene3D" id="1.20.990.10">
    <property type="entry name" value="NADPH-cytochrome p450 Reductase, Chain A, domain 3"/>
    <property type="match status" value="1"/>
</dbReference>
<evidence type="ECO:0000256" key="3">
    <source>
        <dbReference type="ARBA" id="ARBA00022617"/>
    </source>
</evidence>
<dbReference type="SUPFAM" id="SSF52343">
    <property type="entry name" value="Ferredoxin reductase-like, C-terminal NADP-linked domain"/>
    <property type="match status" value="1"/>
</dbReference>
<dbReference type="InterPro" id="IPR001094">
    <property type="entry name" value="Flavdoxin-like"/>
</dbReference>
<keyword evidence="7 13" id="KW-0274">FAD</keyword>
<dbReference type="Proteomes" id="UP000434639">
    <property type="component" value="Unassembled WGS sequence"/>
</dbReference>
<sequence>MHMDHLKPIPRVELKNGDAQGPLNNPDGLVQSLLKVSKHAGPIFQFDRPRNAAIFLSSHRLVSEICDENRFDKSVSPALQNLRPFSGDGLFTSWTHEPNWKKAHHILLPAFSLKAMKNYHSMMSDIAGQLVQKWERLNAGETVDVSEDMTRLTLDTIGLCGFGYRFNSFYRTGFHPFIDSMNAVLTEAMARLVRPRKNEKGSREQEAEFGAHIQSMFNLVDRLIQDRKQLEQKEWPDDLLSHMLKSKDPETGERLDDENIRYQIMTFLIAGHETTGGMLSFALYLLCKNRRSLKAAREEADRILTSRVPSFQEVKKLKYIPMVLFETLRLWPTVPVISLYAKESEIVGGEYAIREGQELTVLLPHLHRDRTVWGEKAEEFIPERFEDMTAIPPHAFKPFGNGQRACIGQQFALHEAAMALSLLLKYFDFEHFPDYELKIKETLSWKPYGFKMKVKPRRKWTASPDVPPQSDTAQPEPAEAAEKGHHTPLLILYGSNMGTSEELALRLAEKGSALGYTAKAAPLDAYSGGLPREGAVLLLSSTYNGAPPDNAKTFVKWLEETNESLQGVRFAVFGCGDRTWSATFQRIPALIDKKMSEKGAEQICRLGAGDADEDLLGSFEQWEEEMWRALAVSYSLDWEPAEMEASVEMEFAAAAPLSRLAEKYRAFPAETAVNRELHQAGSPRSTRHLELLLPPGVSFREGGHIGIFPQNRPELIDRVLSRFRLTGNERVIFKGKSSHLPLNEPIEIRRLLADYPELQEPAAKSHLLTAIRYTECPPHRIELEKKLQNYEEEVVKKRVSLLEILEAYNACELPFERFFRMLPPLKPRFYSIASSPEADPGRISLTVRVVKEKAWNGSGFYEGTASHYLAGLQPGDPVACFIKEQGFQKPEDPSLPLIMVAGGSGIAPFLGFLQGRSILQKKGVQLGEAHLFFGCRSLEEFLYKEKLEEAERNGLVTLYPALSREPGKDRVYVQDVLKQHAAKIIRLLDEDASCLYICGRRGMSIAAEQALLDSCRNVKSAAPEEAAAWLEALVNQGRYSKDVWG</sequence>
<dbReference type="GO" id="GO:0003958">
    <property type="term" value="F:NADPH-hemoprotein reductase activity"/>
    <property type="evidence" value="ECO:0007669"/>
    <property type="project" value="UniProtKB-UniRule"/>
</dbReference>
<dbReference type="Pfam" id="PF00175">
    <property type="entry name" value="NAD_binding_1"/>
    <property type="match status" value="1"/>
</dbReference>
<protein>
    <recommendedName>
        <fullName evidence="13">Bifunctional cytochrome P450/NADPH--P450 reductase</fullName>
    </recommendedName>
    <domain>
        <recommendedName>
            <fullName evidence="13">Cytochrome P450</fullName>
            <ecNumber evidence="13">1.14.14.1</ecNumber>
        </recommendedName>
    </domain>
    <domain>
        <recommendedName>
            <fullName evidence="13">NADPH--cytochrome P450 reductase</fullName>
            <ecNumber evidence="13">1.6.2.4</ecNumber>
        </recommendedName>
    </domain>
</protein>
<evidence type="ECO:0000313" key="19">
    <source>
        <dbReference type="Proteomes" id="UP000434639"/>
    </source>
</evidence>
<dbReference type="PROSITE" id="PS00086">
    <property type="entry name" value="CYTOCHROME_P450"/>
    <property type="match status" value="1"/>
</dbReference>
<evidence type="ECO:0000256" key="2">
    <source>
        <dbReference type="ARBA" id="ARBA00022448"/>
    </source>
</evidence>
<dbReference type="InterPro" id="IPR023173">
    <property type="entry name" value="NADPH_Cyt_P450_Rdtase_alpha"/>
</dbReference>
<keyword evidence="8 13" id="KW-0521">NADP</keyword>
<comment type="cofactor">
    <cofactor evidence="13">
        <name>FAD</name>
        <dbReference type="ChEBI" id="CHEBI:57692"/>
    </cofactor>
    <cofactor evidence="13">
        <name>FMN</name>
        <dbReference type="ChEBI" id="CHEBI:58210"/>
    </cofactor>
</comment>
<dbReference type="InterPro" id="IPR029039">
    <property type="entry name" value="Flavoprotein-like_sf"/>
</dbReference>
<dbReference type="PIRSF" id="PIRSF000209">
    <property type="entry name" value="Bifunctional_P450_P450R"/>
    <property type="match status" value="1"/>
</dbReference>
<feature type="domain" description="FAD-binding FR-type" evidence="17">
    <location>
        <begin position="664"/>
        <end position="890"/>
    </location>
</feature>
<keyword evidence="3 13" id="KW-0349">Heme</keyword>
<dbReference type="InterPro" id="IPR039261">
    <property type="entry name" value="FNR_nucleotide-bd"/>
</dbReference>
<dbReference type="Pfam" id="PF00258">
    <property type="entry name" value="Flavodoxin_1"/>
    <property type="match status" value="1"/>
</dbReference>
<dbReference type="InterPro" id="IPR003097">
    <property type="entry name" value="CysJ-like_FAD-binding"/>
</dbReference>
<keyword evidence="4 13" id="KW-0285">Flavoprotein</keyword>
<gene>
    <name evidence="18" type="ORF">GKZ89_02655</name>
</gene>
<dbReference type="PRINTS" id="PR00369">
    <property type="entry name" value="FLAVODOXIN"/>
</dbReference>
<name>A0A7X2S223_9BACI</name>
<feature type="binding site" description="axial binding residue" evidence="14">
    <location>
        <position position="406"/>
    </location>
    <ligand>
        <name>heme</name>
        <dbReference type="ChEBI" id="CHEBI:30413"/>
    </ligand>
    <ligandPart>
        <name>Fe</name>
        <dbReference type="ChEBI" id="CHEBI:18248"/>
    </ligandPart>
</feature>
<evidence type="ECO:0000256" key="12">
    <source>
        <dbReference type="ARBA" id="ARBA00049342"/>
    </source>
</evidence>
<dbReference type="InterPro" id="IPR023206">
    <property type="entry name" value="Bifunctional_P450_P450_red"/>
</dbReference>
<proteinExistence type="inferred from homology"/>
<dbReference type="Pfam" id="PF00667">
    <property type="entry name" value="FAD_binding_1"/>
    <property type="match status" value="1"/>
</dbReference>
<keyword evidence="13" id="KW-0249">Electron transport</keyword>
<dbReference type="GO" id="GO:0005829">
    <property type="term" value="C:cytosol"/>
    <property type="evidence" value="ECO:0007669"/>
    <property type="project" value="TreeGrafter"/>
</dbReference>
<reference evidence="18 19" key="1">
    <citation type="journal article" date="2017" name="Int. J. Syst. Evol. Microbiol.">
        <title>Bacillus mangrovi sp. nov., isolated from a sediment sample from a mangrove forest.</title>
        <authorList>
            <person name="Gupta V."/>
            <person name="Singh P.K."/>
            <person name="Korpole S."/>
            <person name="Tanuku N.R.S."/>
            <person name="Pinnaka A.K."/>
        </authorList>
    </citation>
    <scope>NUCLEOTIDE SEQUENCE [LARGE SCALE GENOMIC DNA]</scope>
    <source>
        <strain evidence="18 19">KCTC 33872</strain>
    </source>
</reference>
<dbReference type="GO" id="GO:0020037">
    <property type="term" value="F:heme binding"/>
    <property type="evidence" value="ECO:0007669"/>
    <property type="project" value="UniProtKB-UniRule"/>
</dbReference>
<feature type="region of interest" description="Disordered" evidence="15">
    <location>
        <begin position="1"/>
        <end position="21"/>
    </location>
</feature>
<dbReference type="InterPro" id="IPR017927">
    <property type="entry name" value="FAD-bd_FR_type"/>
</dbReference>
<dbReference type="PANTHER" id="PTHR19384">
    <property type="entry name" value="NITRIC OXIDE SYNTHASE-RELATED"/>
    <property type="match status" value="1"/>
</dbReference>